<dbReference type="PATRIC" id="fig|305.106.peg.651"/>
<dbReference type="GO" id="GO:0005096">
    <property type="term" value="F:GTPase activator activity"/>
    <property type="evidence" value="ECO:0007669"/>
    <property type="project" value="UniProtKB-KW"/>
</dbReference>
<dbReference type="GO" id="GO:0006913">
    <property type="term" value="P:nucleocytoplasmic transport"/>
    <property type="evidence" value="ECO:0007669"/>
    <property type="project" value="TreeGrafter"/>
</dbReference>
<dbReference type="Gene3D" id="3.80.10.10">
    <property type="entry name" value="Ribonuclease Inhibitor"/>
    <property type="match status" value="3"/>
</dbReference>
<sequence length="635" mass="67704">MVKRTSNSPYIPPQPSAPPMPEHGFAPEHTSNSSGPYIRPVPSAPPLPWGLDQAGGQRVHSPSRSSAGIASSPLGALAAMRLNGGSAGTAPMRRGQLPPTPSRPPVARNLEDLPAEALQNIASFLDPRSRRALSAVSHTMNEAARSSQTHMQAWSKKMLGQLHHYPKLQSLRLQGDITLAELKALPPTLRHLDLRGCTPTCGAKSLEAVRYLATLPLESLNLKDAPMAGDAGAALLAGNHALKKLTMSDCGISEVGARRLADHPSLESLDLSGNRIDARGAQHLASSKSIRTLRLCCCGVTDPGIHALAKNPRLTSLDVSGNKINEGELRHLAASPSLTMLDVSCNRQTLLGRPQSAEQGEQMAFALAETLAGREKPLASLKADGNAFGDFAAQMLAFPTIGTASLSLKSNFIGPEGARYLAANPALQELDLTQNKIRDEGAQALAGSRSLKKLVLTGCLVNDAGAQALSRNRTLESLDLGNLVSEKTDKLAQKREQEGFDLTANEITEKGTRALAQSASLTSLSIQGNLCLDAGVLPLARNRKLTSLNVGFTYMTRKSVRELANNPVLTSLSVRWNLDRIGPEGVKELAKSRSLAFLDARDAWMGEEGGRVLEANPRLTGPSDDPNFISEWCKD</sequence>
<evidence type="ECO:0000256" key="4">
    <source>
        <dbReference type="SAM" id="MobiDB-lite"/>
    </source>
</evidence>
<evidence type="ECO:0000256" key="1">
    <source>
        <dbReference type="ARBA" id="ARBA00022468"/>
    </source>
</evidence>
<evidence type="ECO:0000313" key="6">
    <source>
        <dbReference type="EMBL" id="CUV15850.1"/>
    </source>
</evidence>
<name>A0A0S4U0R2_RALSL</name>
<accession>A0A0S4U0R2</accession>
<proteinExistence type="predicted"/>
<dbReference type="Pfam" id="PF13516">
    <property type="entry name" value="LRR_6"/>
    <property type="match status" value="5"/>
</dbReference>
<evidence type="ECO:0000256" key="2">
    <source>
        <dbReference type="ARBA" id="ARBA00022614"/>
    </source>
</evidence>
<feature type="compositionally biased region" description="Pro residues" evidence="4">
    <location>
        <begin position="10"/>
        <end position="21"/>
    </location>
</feature>
<feature type="domain" description="F-box" evidence="5">
    <location>
        <begin position="107"/>
        <end position="157"/>
    </location>
</feature>
<reference evidence="6" key="1">
    <citation type="submission" date="2015-10" db="EMBL/GenBank/DDBJ databases">
        <authorList>
            <person name="Gilbert D.G."/>
        </authorList>
    </citation>
    <scope>NUCLEOTIDE SEQUENCE</scope>
    <source>
        <strain evidence="6">Phyl III-seqv23</strain>
    </source>
</reference>
<evidence type="ECO:0000256" key="3">
    <source>
        <dbReference type="ARBA" id="ARBA00022737"/>
    </source>
</evidence>
<dbReference type="SUPFAM" id="SSF81383">
    <property type="entry name" value="F-box domain"/>
    <property type="match status" value="1"/>
</dbReference>
<dbReference type="EMBL" id="LN899819">
    <property type="protein sequence ID" value="CUV15850.1"/>
    <property type="molecule type" value="Genomic_DNA"/>
</dbReference>
<dbReference type="PROSITE" id="PS50181">
    <property type="entry name" value="FBOX"/>
    <property type="match status" value="1"/>
</dbReference>
<dbReference type="InterPro" id="IPR032675">
    <property type="entry name" value="LRR_dom_sf"/>
</dbReference>
<dbReference type="PANTHER" id="PTHR24113:SF12">
    <property type="entry name" value="RAN GTPASE-ACTIVATING PROTEIN 1"/>
    <property type="match status" value="1"/>
</dbReference>
<dbReference type="InterPro" id="IPR036047">
    <property type="entry name" value="F-box-like_dom_sf"/>
</dbReference>
<feature type="region of interest" description="Disordered" evidence="4">
    <location>
        <begin position="84"/>
        <end position="108"/>
    </location>
</feature>
<dbReference type="GO" id="GO:0031267">
    <property type="term" value="F:small GTPase binding"/>
    <property type="evidence" value="ECO:0007669"/>
    <property type="project" value="TreeGrafter"/>
</dbReference>
<dbReference type="SUPFAM" id="SSF52047">
    <property type="entry name" value="RNI-like"/>
    <property type="match status" value="1"/>
</dbReference>
<keyword evidence="2" id="KW-0433">Leucine-rich repeat</keyword>
<gene>
    <name evidence="6" type="ORF">RUN39_v1_2470007</name>
</gene>
<dbReference type="InterPro" id="IPR027038">
    <property type="entry name" value="RanGap"/>
</dbReference>
<feature type="region of interest" description="Disordered" evidence="4">
    <location>
        <begin position="1"/>
        <end position="70"/>
    </location>
</feature>
<keyword evidence="1" id="KW-0343">GTPase activation</keyword>
<protein>
    <recommendedName>
        <fullName evidence="5">F-box domain-containing protein</fullName>
    </recommendedName>
</protein>
<dbReference type="InterPro" id="IPR001611">
    <property type="entry name" value="Leu-rich_rpt"/>
</dbReference>
<dbReference type="AlphaFoldDB" id="A0A0S4U0R2"/>
<dbReference type="GO" id="GO:0048471">
    <property type="term" value="C:perinuclear region of cytoplasm"/>
    <property type="evidence" value="ECO:0007669"/>
    <property type="project" value="TreeGrafter"/>
</dbReference>
<organism evidence="6">
    <name type="scientific">Ralstonia solanacearum</name>
    <name type="common">Pseudomonas solanacearum</name>
    <dbReference type="NCBI Taxonomy" id="305"/>
    <lineage>
        <taxon>Bacteria</taxon>
        <taxon>Pseudomonadati</taxon>
        <taxon>Pseudomonadota</taxon>
        <taxon>Betaproteobacteria</taxon>
        <taxon>Burkholderiales</taxon>
        <taxon>Burkholderiaceae</taxon>
        <taxon>Ralstonia</taxon>
        <taxon>Ralstonia solanacearum species complex</taxon>
    </lineage>
</organism>
<evidence type="ECO:0000259" key="5">
    <source>
        <dbReference type="PROSITE" id="PS50181"/>
    </source>
</evidence>
<dbReference type="InterPro" id="IPR001810">
    <property type="entry name" value="F-box_dom"/>
</dbReference>
<dbReference type="GO" id="GO:0005829">
    <property type="term" value="C:cytosol"/>
    <property type="evidence" value="ECO:0007669"/>
    <property type="project" value="TreeGrafter"/>
</dbReference>
<dbReference type="Pfam" id="PF12937">
    <property type="entry name" value="F-box-like"/>
    <property type="match status" value="1"/>
</dbReference>
<keyword evidence="3" id="KW-0677">Repeat</keyword>
<dbReference type="SMART" id="SM00368">
    <property type="entry name" value="LRR_RI"/>
    <property type="match status" value="7"/>
</dbReference>
<dbReference type="CDD" id="cd09917">
    <property type="entry name" value="F-box_SF"/>
    <property type="match status" value="1"/>
</dbReference>
<dbReference type="PANTHER" id="PTHR24113">
    <property type="entry name" value="RAN GTPASE-ACTIVATING PROTEIN 1"/>
    <property type="match status" value="1"/>
</dbReference>